<sequence length="86" mass="9857">EVVVDEVCKWDYTTTSVIRLPPDDIQALSGCYMILSSIHRSCSNHDLELEVSSAEETIQDAEKFEQEVDLLHMFQTLDVKVLQSKR</sequence>
<feature type="non-terminal residue" evidence="1">
    <location>
        <position position="1"/>
    </location>
</feature>
<dbReference type="EMBL" id="BKCJ011407798">
    <property type="protein sequence ID" value="GFD30813.1"/>
    <property type="molecule type" value="Genomic_DNA"/>
</dbReference>
<organism evidence="1">
    <name type="scientific">Tanacetum cinerariifolium</name>
    <name type="common">Dalmatian daisy</name>
    <name type="synonym">Chrysanthemum cinerariifolium</name>
    <dbReference type="NCBI Taxonomy" id="118510"/>
    <lineage>
        <taxon>Eukaryota</taxon>
        <taxon>Viridiplantae</taxon>
        <taxon>Streptophyta</taxon>
        <taxon>Embryophyta</taxon>
        <taxon>Tracheophyta</taxon>
        <taxon>Spermatophyta</taxon>
        <taxon>Magnoliopsida</taxon>
        <taxon>eudicotyledons</taxon>
        <taxon>Gunneridae</taxon>
        <taxon>Pentapetalae</taxon>
        <taxon>asterids</taxon>
        <taxon>campanulids</taxon>
        <taxon>Asterales</taxon>
        <taxon>Asteraceae</taxon>
        <taxon>Asteroideae</taxon>
        <taxon>Anthemideae</taxon>
        <taxon>Anthemidinae</taxon>
        <taxon>Tanacetum</taxon>
    </lineage>
</organism>
<gene>
    <name evidence="1" type="ORF">Tci_902782</name>
</gene>
<protein>
    <submittedName>
        <fullName evidence="1">Uncharacterized protein</fullName>
    </submittedName>
</protein>
<dbReference type="AlphaFoldDB" id="A0A699V9L8"/>
<comment type="caution">
    <text evidence="1">The sequence shown here is derived from an EMBL/GenBank/DDBJ whole genome shotgun (WGS) entry which is preliminary data.</text>
</comment>
<accession>A0A699V9L8</accession>
<proteinExistence type="predicted"/>
<name>A0A699V9L8_TANCI</name>
<evidence type="ECO:0000313" key="1">
    <source>
        <dbReference type="EMBL" id="GFD30813.1"/>
    </source>
</evidence>
<reference evidence="1" key="1">
    <citation type="journal article" date="2019" name="Sci. Rep.">
        <title>Draft genome of Tanacetum cinerariifolium, the natural source of mosquito coil.</title>
        <authorList>
            <person name="Yamashiro T."/>
            <person name="Shiraishi A."/>
            <person name="Satake H."/>
            <person name="Nakayama K."/>
        </authorList>
    </citation>
    <scope>NUCLEOTIDE SEQUENCE</scope>
</reference>